<organism evidence="1 2">
    <name type="scientific">Jannaschia aquimarina</name>
    <dbReference type="NCBI Taxonomy" id="935700"/>
    <lineage>
        <taxon>Bacteria</taxon>
        <taxon>Pseudomonadati</taxon>
        <taxon>Pseudomonadota</taxon>
        <taxon>Alphaproteobacteria</taxon>
        <taxon>Rhodobacterales</taxon>
        <taxon>Roseobacteraceae</taxon>
        <taxon>Jannaschia</taxon>
    </lineage>
</organism>
<sequence length="315" mass="34012">MLLDLSDHGAAAMAEAVQALVVPQAPVRLFHPIGTVDGGAGFVEAALGPLWQAMPDVERRVDISVRGTDGHGQVWHGEAGHYAGTFAAPFLGVPPTGRMAFLRYHEFYRIEEERAVEVQAIWDLPDLMLQAGIWPMGPALGRTGLVPGPATRDGVRPGGDGTAAVTLVGDMLAHLNRSDEGVAAMRLEAFWHPRCSWYGPGGIGTARGIAGFRAQHQIPFLDAMPDRKGLVERGHFFGEGDYAAFTAWPGMEMTLTGGGWLGIAGAGQRITMRSLDFWRVEGGLIRENWVTVDLLDVWAQLGVDVLARMRQLRSG</sequence>
<evidence type="ECO:0000313" key="2">
    <source>
        <dbReference type="Proteomes" id="UP000032232"/>
    </source>
</evidence>
<dbReference type="InterPro" id="IPR032710">
    <property type="entry name" value="NTF2-like_dom_sf"/>
</dbReference>
<proteinExistence type="predicted"/>
<dbReference type="AlphaFoldDB" id="A0A0D1CIU1"/>
<evidence type="ECO:0000313" key="1">
    <source>
        <dbReference type="EMBL" id="KIT14642.1"/>
    </source>
</evidence>
<name>A0A0D1CIU1_9RHOB</name>
<accession>A0A0D1CIU1</accession>
<dbReference type="SUPFAM" id="SSF54427">
    <property type="entry name" value="NTF2-like"/>
    <property type="match status" value="2"/>
</dbReference>
<dbReference type="Gene3D" id="3.10.450.50">
    <property type="match status" value="2"/>
</dbReference>
<dbReference type="RefSeq" id="WP_170938656.1">
    <property type="nucleotide sequence ID" value="NZ_FZPF01000013.1"/>
</dbReference>
<dbReference type="EMBL" id="JYFE01000068">
    <property type="protein sequence ID" value="KIT14642.1"/>
    <property type="molecule type" value="Genomic_DNA"/>
</dbReference>
<reference evidence="1 2" key="1">
    <citation type="submission" date="2015-02" db="EMBL/GenBank/DDBJ databases">
        <title>Genome Sequence of Jannaschia aquimarina DSM28248, a member of the Roseobacter clade.</title>
        <authorList>
            <person name="Voget S."/>
            <person name="Daniel R."/>
        </authorList>
    </citation>
    <scope>NUCLEOTIDE SEQUENCE [LARGE SCALE GENOMIC DNA]</scope>
    <source>
        <strain evidence="1 2">GSW-M26</strain>
    </source>
</reference>
<dbReference type="Proteomes" id="UP000032232">
    <property type="component" value="Unassembled WGS sequence"/>
</dbReference>
<dbReference type="PANTHER" id="PTHR38436">
    <property type="entry name" value="POLYKETIDE CYCLASE SNOAL-LIKE DOMAIN"/>
    <property type="match status" value="1"/>
</dbReference>
<protein>
    <submittedName>
        <fullName evidence="1">SnoaL-like domain protein</fullName>
    </submittedName>
</protein>
<dbReference type="GO" id="GO:0030638">
    <property type="term" value="P:polyketide metabolic process"/>
    <property type="evidence" value="ECO:0007669"/>
    <property type="project" value="InterPro"/>
</dbReference>
<dbReference type="PANTHER" id="PTHR38436:SF1">
    <property type="entry name" value="ESTER CYCLASE"/>
    <property type="match status" value="1"/>
</dbReference>
<dbReference type="InterPro" id="IPR009959">
    <property type="entry name" value="Cyclase_SnoaL-like"/>
</dbReference>
<comment type="caution">
    <text evidence="1">The sequence shown here is derived from an EMBL/GenBank/DDBJ whole genome shotgun (WGS) entry which is preliminary data.</text>
</comment>
<gene>
    <name evidence="1" type="ORF">jaqu_35840</name>
</gene>
<keyword evidence="2" id="KW-1185">Reference proteome</keyword>
<dbReference type="PATRIC" id="fig|935700.4.peg.3694"/>
<dbReference type="STRING" id="935700.jaqu_35840"/>
<dbReference type="Pfam" id="PF07366">
    <property type="entry name" value="SnoaL"/>
    <property type="match status" value="2"/>
</dbReference>